<dbReference type="EMBL" id="JBHSXS010000019">
    <property type="protein sequence ID" value="MFC6883499.1"/>
    <property type="molecule type" value="Genomic_DNA"/>
</dbReference>
<evidence type="ECO:0008006" key="3">
    <source>
        <dbReference type="Google" id="ProtNLM"/>
    </source>
</evidence>
<dbReference type="Proteomes" id="UP001596380">
    <property type="component" value="Unassembled WGS sequence"/>
</dbReference>
<dbReference type="SUPFAM" id="SSF55729">
    <property type="entry name" value="Acyl-CoA N-acyltransferases (Nat)"/>
    <property type="match status" value="1"/>
</dbReference>
<protein>
    <recommendedName>
        <fullName evidence="3">GNAT family N-acetyltransferase</fullName>
    </recommendedName>
</protein>
<name>A0ABW2CPE6_9ACTN</name>
<comment type="caution">
    <text evidence="1">The sequence shown here is derived from an EMBL/GenBank/DDBJ whole genome shotgun (WGS) entry which is preliminary data.</text>
</comment>
<organism evidence="1 2">
    <name type="scientific">Actinomadura yumaensis</name>
    <dbReference type="NCBI Taxonomy" id="111807"/>
    <lineage>
        <taxon>Bacteria</taxon>
        <taxon>Bacillati</taxon>
        <taxon>Actinomycetota</taxon>
        <taxon>Actinomycetes</taxon>
        <taxon>Streptosporangiales</taxon>
        <taxon>Thermomonosporaceae</taxon>
        <taxon>Actinomadura</taxon>
    </lineage>
</organism>
<accession>A0ABW2CPE6</accession>
<evidence type="ECO:0000313" key="1">
    <source>
        <dbReference type="EMBL" id="MFC6883499.1"/>
    </source>
</evidence>
<gene>
    <name evidence="1" type="ORF">ACFQKB_27325</name>
</gene>
<dbReference type="InterPro" id="IPR016181">
    <property type="entry name" value="Acyl_CoA_acyltransferase"/>
</dbReference>
<dbReference type="RefSeq" id="WP_378063672.1">
    <property type="nucleotide sequence ID" value="NZ_JBHSXS010000019.1"/>
</dbReference>
<dbReference type="Gene3D" id="3.40.630.30">
    <property type="match status" value="1"/>
</dbReference>
<proteinExistence type="predicted"/>
<reference evidence="2" key="1">
    <citation type="journal article" date="2019" name="Int. J. Syst. Evol. Microbiol.">
        <title>The Global Catalogue of Microorganisms (GCM) 10K type strain sequencing project: providing services to taxonomists for standard genome sequencing and annotation.</title>
        <authorList>
            <consortium name="The Broad Institute Genomics Platform"/>
            <consortium name="The Broad Institute Genome Sequencing Center for Infectious Disease"/>
            <person name="Wu L."/>
            <person name="Ma J."/>
        </authorList>
    </citation>
    <scope>NUCLEOTIDE SEQUENCE [LARGE SCALE GENOMIC DNA]</scope>
    <source>
        <strain evidence="2">JCM 3369</strain>
    </source>
</reference>
<evidence type="ECO:0000313" key="2">
    <source>
        <dbReference type="Proteomes" id="UP001596380"/>
    </source>
</evidence>
<keyword evidence="2" id="KW-1185">Reference proteome</keyword>
<sequence>MTPYGRFRDAVQAVQGAHPYVELYLVWSGPDEPVTLGLIRTRPDHRGRGLADAALHDVTALADRLGLTLRLRVEPITGDEDTCHARLIAWYSRHQFVPVAPSAGAERVTMQREPQE</sequence>